<protein>
    <submittedName>
        <fullName evidence="2">Uncharacterized protein</fullName>
    </submittedName>
</protein>
<dbReference type="RefSeq" id="WP_179483182.1">
    <property type="nucleotide sequence ID" value="NZ_JACCFW010000001.1"/>
</dbReference>
<evidence type="ECO:0000313" key="2">
    <source>
        <dbReference type="EMBL" id="NYJ76082.1"/>
    </source>
</evidence>
<feature type="compositionally biased region" description="Low complexity" evidence="1">
    <location>
        <begin position="163"/>
        <end position="177"/>
    </location>
</feature>
<dbReference type="EMBL" id="JACCFW010000001">
    <property type="protein sequence ID" value="NYJ76082.1"/>
    <property type="molecule type" value="Genomic_DNA"/>
</dbReference>
<feature type="compositionally biased region" description="Basic residues" evidence="1">
    <location>
        <begin position="187"/>
        <end position="196"/>
    </location>
</feature>
<sequence length="196" mass="21014">MADLDWVDAAARMFEPPRRRWETPGDVAAHLNPKTVRTPSLDLIDDELVRAANTPGSRLIVCMAPQEGKSVRVAGDFPTWLLTQNADLRIVTASYAQSLADRNGCAIRRRITDNADDLGLRIAPDNGSVAEWTSTTTRAASCLSAPVSPVAPRTCSSSMAPLRTAPRPTRPCTATTCGTGGPTPRPRASHPARRSS</sequence>
<organism evidence="2 3">
    <name type="scientific">Allobranchiibius huperziae</name>
    <dbReference type="NCBI Taxonomy" id="1874116"/>
    <lineage>
        <taxon>Bacteria</taxon>
        <taxon>Bacillati</taxon>
        <taxon>Actinomycetota</taxon>
        <taxon>Actinomycetes</taxon>
        <taxon>Micrococcales</taxon>
        <taxon>Dermacoccaceae</taxon>
        <taxon>Allobranchiibius</taxon>
    </lineage>
</organism>
<reference evidence="2 3" key="1">
    <citation type="submission" date="2020-07" db="EMBL/GenBank/DDBJ databases">
        <title>Sequencing the genomes of 1000 actinobacteria strains.</title>
        <authorList>
            <person name="Klenk H.-P."/>
        </authorList>
    </citation>
    <scope>NUCLEOTIDE SEQUENCE [LARGE SCALE GENOMIC DNA]</scope>
    <source>
        <strain evidence="2 3">DSM 29531</strain>
    </source>
</reference>
<keyword evidence="3" id="KW-1185">Reference proteome</keyword>
<gene>
    <name evidence="2" type="ORF">HNR15_003045</name>
</gene>
<dbReference type="AlphaFoldDB" id="A0A853DF19"/>
<comment type="caution">
    <text evidence="2">The sequence shown here is derived from an EMBL/GenBank/DDBJ whole genome shotgun (WGS) entry which is preliminary data.</text>
</comment>
<accession>A0A853DF19</accession>
<dbReference type="Proteomes" id="UP000571817">
    <property type="component" value="Unassembled WGS sequence"/>
</dbReference>
<feature type="region of interest" description="Disordered" evidence="1">
    <location>
        <begin position="153"/>
        <end position="196"/>
    </location>
</feature>
<evidence type="ECO:0000313" key="3">
    <source>
        <dbReference type="Proteomes" id="UP000571817"/>
    </source>
</evidence>
<evidence type="ECO:0000256" key="1">
    <source>
        <dbReference type="SAM" id="MobiDB-lite"/>
    </source>
</evidence>
<proteinExistence type="predicted"/>
<name>A0A853DF19_9MICO</name>